<name>A0A5P8PIM5_9CAUD</name>
<gene>
    <name evidence="1" type="primary">79</name>
    <name evidence="1" type="ORF">056SW001B_79</name>
</gene>
<protein>
    <submittedName>
        <fullName evidence="1">Uncharacterized protein</fullName>
    </submittedName>
</protein>
<dbReference type="Proteomes" id="UP000326637">
    <property type="component" value="Segment"/>
</dbReference>
<sequence length="135" mass="15823">MKKETCTINPETKTVKEILNDIKTQKEENKMTKTTVKFEERGVLAGIISDPEANPYHLLSEIQNIVGYFEIERYMGKSTEYEILDHWVMENVEEGYWGVYYKEGHACIVNTSSKEKRFKNGLFKDFLEEEIKEGK</sequence>
<reference evidence="1 2" key="1">
    <citation type="submission" date="2019-07" db="EMBL/GenBank/DDBJ databases">
        <authorList>
            <person name="Krukonis G.P."/>
            <person name="Delesalle V.A."/>
        </authorList>
    </citation>
    <scope>NUCLEOTIDE SEQUENCE [LARGE SCALE GENOMIC DNA]</scope>
</reference>
<keyword evidence="2" id="KW-1185">Reference proteome</keyword>
<organism evidence="1 2">
    <name type="scientific">Bacillus phage 056SW001B</name>
    <dbReference type="NCBI Taxonomy" id="2601663"/>
    <lineage>
        <taxon>Viruses</taxon>
        <taxon>Duplodnaviria</taxon>
        <taxon>Heunggongvirae</taxon>
        <taxon>Uroviricota</taxon>
        <taxon>Caudoviricetes</taxon>
        <taxon>Ehrlichviridae</taxon>
        <taxon>Gettysburgvirus</taxon>
        <taxon>Gettysburgvirus gv056SW001B</taxon>
    </lineage>
</organism>
<dbReference type="EMBL" id="MN176230">
    <property type="protein sequence ID" value="QFR56543.1"/>
    <property type="molecule type" value="Genomic_DNA"/>
</dbReference>
<accession>A0A5P8PIM5</accession>
<evidence type="ECO:0000313" key="2">
    <source>
        <dbReference type="Proteomes" id="UP000326637"/>
    </source>
</evidence>
<evidence type="ECO:0000313" key="1">
    <source>
        <dbReference type="EMBL" id="QFR56543.1"/>
    </source>
</evidence>
<proteinExistence type="predicted"/>